<protein>
    <recommendedName>
        <fullName evidence="1">Glycosyltransferase 61 catalytic domain-containing protein</fullName>
    </recommendedName>
</protein>
<evidence type="ECO:0000313" key="2">
    <source>
        <dbReference type="EMBL" id="GEB82626.1"/>
    </source>
</evidence>
<evidence type="ECO:0000259" key="1">
    <source>
        <dbReference type="Pfam" id="PF04577"/>
    </source>
</evidence>
<sequence length="320" mass="36331">MHAYHWKRPTETLNPVGFYTVKDLIVTRPGSTILNTNLVYNCATGLDNQHSVPHEDDYFSQSSRNKIVIEERVIVADGVACDVWGHWLVDYLPRFGVVKAMMGEQFSNLKILLPHSTPEWIYQFLAFACGVSRDKIVGYNPGADIVLCKEAILPSYCYTNEFSFHSFVRDFYNSLTPPDEAVKKTRKILISRSNYMHSNRQLSHRAAFEELALQRGYEIIQPEKLSLEEQIQVFSEAAAVVGEHGSGMHSTLFSAPGTVVGCLGFWNAVQLHIGYLMGHQNVYVTKNCKWPTPERNEYVMDCTPDELNSFLEKVDSLIPQ</sequence>
<feature type="domain" description="Glycosyltransferase 61 catalytic" evidence="1">
    <location>
        <begin position="84"/>
        <end position="260"/>
    </location>
</feature>
<comment type="caution">
    <text evidence="2">The sequence shown here is derived from an EMBL/GenBank/DDBJ whole genome shotgun (WGS) entry which is preliminary data.</text>
</comment>
<dbReference type="InterPro" id="IPR049625">
    <property type="entry name" value="Glyco_transf_61_cat"/>
</dbReference>
<dbReference type="STRING" id="104099.AD949_11030"/>
<organism evidence="2 3">
    <name type="scientific">Acetobacter orleanensis</name>
    <dbReference type="NCBI Taxonomy" id="104099"/>
    <lineage>
        <taxon>Bacteria</taxon>
        <taxon>Pseudomonadati</taxon>
        <taxon>Pseudomonadota</taxon>
        <taxon>Alphaproteobacteria</taxon>
        <taxon>Acetobacterales</taxon>
        <taxon>Acetobacteraceae</taxon>
        <taxon>Acetobacter</taxon>
    </lineage>
</organism>
<gene>
    <name evidence="2" type="ORF">AOR01nite_11030</name>
</gene>
<reference evidence="2 3" key="1">
    <citation type="submission" date="2019-06" db="EMBL/GenBank/DDBJ databases">
        <title>Whole genome shotgun sequence of Acetobacter orleanensis NBRC 13752.</title>
        <authorList>
            <person name="Hosoyama A."/>
            <person name="Uohara A."/>
            <person name="Ohji S."/>
            <person name="Ichikawa N."/>
        </authorList>
    </citation>
    <scope>NUCLEOTIDE SEQUENCE [LARGE SCALE GENOMIC DNA]</scope>
    <source>
        <strain evidence="2 3">NBRC 13752</strain>
    </source>
</reference>
<dbReference type="GO" id="GO:0016757">
    <property type="term" value="F:glycosyltransferase activity"/>
    <property type="evidence" value="ECO:0007669"/>
    <property type="project" value="InterPro"/>
</dbReference>
<dbReference type="Proteomes" id="UP000317617">
    <property type="component" value="Unassembled WGS sequence"/>
</dbReference>
<accession>A0A4Y3TJX0</accession>
<dbReference type="Pfam" id="PF04577">
    <property type="entry name" value="Glyco_transf_61"/>
    <property type="match status" value="1"/>
</dbReference>
<proteinExistence type="predicted"/>
<dbReference type="AlphaFoldDB" id="A0A4Y3TJX0"/>
<keyword evidence="3" id="KW-1185">Reference proteome</keyword>
<dbReference type="EMBL" id="BJMU01000003">
    <property type="protein sequence ID" value="GEB82626.1"/>
    <property type="molecule type" value="Genomic_DNA"/>
</dbReference>
<evidence type="ECO:0000313" key="3">
    <source>
        <dbReference type="Proteomes" id="UP000317617"/>
    </source>
</evidence>
<name>A0A4Y3TJX0_9PROT</name>